<dbReference type="AlphaFoldDB" id="A0A091A1P6"/>
<comment type="caution">
    <text evidence="1">The sequence shown here is derived from an EMBL/GenBank/DDBJ whole genome shotgun (WGS) entry which is preliminary data.</text>
</comment>
<evidence type="ECO:0000313" key="1">
    <source>
        <dbReference type="EMBL" id="KFN10231.1"/>
    </source>
</evidence>
<sequence>MFERWGLLDADQLNWVLISMNSAGVAAGGRVQAIATSRSFRFPRVLSLISCLDLLPVCFTFYKPDFFSYTCLNYLEPIYFSTDIFFSRACLFLCCLIKRDNRAKHPDKEC</sequence>
<organism evidence="1 2">
    <name type="scientific">Paenibacillus macerans</name>
    <name type="common">Bacillus macerans</name>
    <dbReference type="NCBI Taxonomy" id="44252"/>
    <lineage>
        <taxon>Bacteria</taxon>
        <taxon>Bacillati</taxon>
        <taxon>Bacillota</taxon>
        <taxon>Bacilli</taxon>
        <taxon>Bacillales</taxon>
        <taxon>Paenibacillaceae</taxon>
        <taxon>Paenibacillus</taxon>
    </lineage>
</organism>
<accession>A0A091A1P6</accession>
<protein>
    <submittedName>
        <fullName evidence="1">Uncharacterized protein</fullName>
    </submittedName>
</protein>
<dbReference type="HOGENOM" id="CLU_2168451_0_0_9"/>
<dbReference type="Proteomes" id="UP000029278">
    <property type="component" value="Unassembled WGS sequence"/>
</dbReference>
<dbReference type="EMBL" id="JMQA01000019">
    <property type="protein sequence ID" value="KFN10231.1"/>
    <property type="molecule type" value="Genomic_DNA"/>
</dbReference>
<reference evidence="1 2" key="1">
    <citation type="submission" date="2014-04" db="EMBL/GenBank/DDBJ databases">
        <authorList>
            <person name="Bishop-Lilly K.A."/>
            <person name="Broomall S.M."/>
            <person name="Chain P.S."/>
            <person name="Chertkov O."/>
            <person name="Coyne S.R."/>
            <person name="Daligault H.E."/>
            <person name="Davenport K.W."/>
            <person name="Erkkila T."/>
            <person name="Frey K.G."/>
            <person name="Gibbons H.S."/>
            <person name="Gu W."/>
            <person name="Jaissle J."/>
            <person name="Johnson S.L."/>
            <person name="Koroleva G.I."/>
            <person name="Ladner J.T."/>
            <person name="Lo C.-C."/>
            <person name="Minogue T.D."/>
            <person name="Munk C."/>
            <person name="Palacios G.F."/>
            <person name="Redden C.L."/>
            <person name="Rosenzweig C.N."/>
            <person name="Scholz M.B."/>
            <person name="Teshima H."/>
            <person name="Xu Y."/>
        </authorList>
    </citation>
    <scope>NUCLEOTIDE SEQUENCE [LARGE SCALE GENOMIC DNA]</scope>
    <source>
        <strain evidence="1 2">8244</strain>
    </source>
</reference>
<keyword evidence="2" id="KW-1185">Reference proteome</keyword>
<name>A0A091A1P6_PAEMA</name>
<evidence type="ECO:0000313" key="2">
    <source>
        <dbReference type="Proteomes" id="UP000029278"/>
    </source>
</evidence>
<proteinExistence type="predicted"/>
<gene>
    <name evidence="1" type="ORF">DJ90_6540</name>
</gene>